<keyword evidence="1" id="KW-0812">Transmembrane</keyword>
<evidence type="ECO:0000256" key="1">
    <source>
        <dbReference type="SAM" id="Phobius"/>
    </source>
</evidence>
<keyword evidence="1" id="KW-0472">Membrane</keyword>
<evidence type="ECO:0000313" key="3">
    <source>
        <dbReference type="EnsemblMetazoa" id="XP_019764486.1"/>
    </source>
</evidence>
<organism evidence="3 4">
    <name type="scientific">Dendroctonus ponderosae</name>
    <name type="common">Mountain pine beetle</name>
    <dbReference type="NCBI Taxonomy" id="77166"/>
    <lineage>
        <taxon>Eukaryota</taxon>
        <taxon>Metazoa</taxon>
        <taxon>Ecdysozoa</taxon>
        <taxon>Arthropoda</taxon>
        <taxon>Hexapoda</taxon>
        <taxon>Insecta</taxon>
        <taxon>Pterygota</taxon>
        <taxon>Neoptera</taxon>
        <taxon>Endopterygota</taxon>
        <taxon>Coleoptera</taxon>
        <taxon>Polyphaga</taxon>
        <taxon>Cucujiformia</taxon>
        <taxon>Curculionidae</taxon>
        <taxon>Scolytinae</taxon>
        <taxon>Dendroctonus</taxon>
    </lineage>
</organism>
<keyword evidence="4" id="KW-1185">Reference proteome</keyword>
<proteinExistence type="predicted"/>
<dbReference type="SUPFAM" id="SSF49265">
    <property type="entry name" value="Fibronectin type III"/>
    <property type="match status" value="3"/>
</dbReference>
<evidence type="ECO:0000259" key="2">
    <source>
        <dbReference type="PROSITE" id="PS50853"/>
    </source>
</evidence>
<reference evidence="3" key="2">
    <citation type="submission" date="2024-08" db="UniProtKB">
        <authorList>
            <consortium name="EnsemblMetazoa"/>
        </authorList>
    </citation>
    <scope>IDENTIFICATION</scope>
</reference>
<dbReference type="PANTHER" id="PTHR46957:SF3">
    <property type="entry name" value="CYTOKINE RECEPTOR"/>
    <property type="match status" value="1"/>
</dbReference>
<dbReference type="Gene3D" id="2.60.40.10">
    <property type="entry name" value="Immunoglobulins"/>
    <property type="match status" value="2"/>
</dbReference>
<dbReference type="InterPro" id="IPR003961">
    <property type="entry name" value="FN3_dom"/>
</dbReference>
<dbReference type="PANTHER" id="PTHR46957">
    <property type="entry name" value="CYTOKINE RECEPTOR"/>
    <property type="match status" value="1"/>
</dbReference>
<sequence length="1042" mass="120615">MLCVTARLFVLSQLFLVIECVSLTYFLKIDGTHLHPICIAEGLERYSAVGWIYPVPGVGESLPNTTVKYIPSIDNDYNCKFSKNDKCNFRWTLKDWQIDETSWRTRQFIDDNRWEDLPTVLTNASTEFEQRFHLENASTVGFSVRALGSVEIILCTGWSPRNYPCYYFHLDKHEIYLNKYDAMPSDMNYSSSYLEFSQISTNIITEDEWRSFEVGVDDTGNITLIDKNNMDRLLISHIDSSPIKPLYAILRSNEPSFWKVIENNFMYTETVQISRLGPQIRSSYVNLCISLFVASCSHCQMRFFYMNGTTRQELKFVPSTNYKWIEIKLKQENFKFQRFNIFIQTEFSSQAENETKGWWGYDEVRICNENEVKTTLLHLNQSFAEDDTSVTDISCQLIKKPNFRPESLDYDAVEDHIFSDFPPIKTAANDTSITLTWAEEDPDHYITYFIFYQGNTDCPDVSNSPRLKSSGFLRTNLNEVTLSKLIPSTLYNITLSSVLHGKDKLLRVRTLETVEPILEELPFKMRIEPLDTSVNISWDSPNCELHYGNLIYNIIVSNDELKFKKILEYETSNSHLIHGLKSYTKHNLTVVTARNAMNLNNGRHTQTLTYEFSTFPGVAPAVRNLELYAMGSNTASLRYDLPLASEGIPVEVELTKCNVLSRAKCKSTISKITNCTIWPTKLCLDVDYLMPNQNFTFKVSIKNANTNRFGKATEILAETVDRVPAMPENVTHQVIDCHESNDYCNLNIIWRHPYYPNGTIEGFNIILNSTYFVTEYSEELQTIHEVYKIVDGAYLPEYNYKIKYLPYSQEYNLYIQSMNSKYRSDFVITTVKKEELGDHIDQSPKLLGKGDKAIMFKLPHLDKRLDSYTVTVAVQDFNESIPVYVDSIKNEKLADNLCHPYGLTWISQVLKVKDNETKTISITGLDEKRLIKPDTRYCIIFIITNKYRGQEHDVVYYEKLITPRSAIPPTTPTNTGSFNHLYMLPFILLIVPIGFLIYWCIGKRNRKRRLQANPENVYECLPFDERDQNGVNNVTYDQLIHK</sequence>
<dbReference type="CDD" id="cd00063">
    <property type="entry name" value="FN3"/>
    <property type="match status" value="1"/>
</dbReference>
<dbReference type="SMART" id="SM00060">
    <property type="entry name" value="FN3"/>
    <property type="match status" value="4"/>
</dbReference>
<dbReference type="PROSITE" id="PS50853">
    <property type="entry name" value="FN3"/>
    <property type="match status" value="1"/>
</dbReference>
<dbReference type="InterPro" id="IPR050713">
    <property type="entry name" value="RTP_Phos/Ushers"/>
</dbReference>
<accession>A0AAR5PUJ8</accession>
<feature type="domain" description="Fibronectin type-III" evidence="2">
    <location>
        <begin position="521"/>
        <end position="617"/>
    </location>
</feature>
<dbReference type="EnsemblMetazoa" id="XM_019908927.1">
    <property type="protein sequence ID" value="XP_019764486.1"/>
    <property type="gene ID" value="LOC109540509"/>
</dbReference>
<reference evidence="4" key="1">
    <citation type="journal article" date="2013" name="Genome Biol.">
        <title>Draft genome of the mountain pine beetle, Dendroctonus ponderosae Hopkins, a major forest pest.</title>
        <authorList>
            <person name="Keeling C.I."/>
            <person name="Yuen M.M."/>
            <person name="Liao N.Y."/>
            <person name="Docking T.R."/>
            <person name="Chan S.K."/>
            <person name="Taylor G.A."/>
            <person name="Palmquist D.L."/>
            <person name="Jackman S.D."/>
            <person name="Nguyen A."/>
            <person name="Li M."/>
            <person name="Henderson H."/>
            <person name="Janes J.K."/>
            <person name="Zhao Y."/>
            <person name="Pandoh P."/>
            <person name="Moore R."/>
            <person name="Sperling F.A."/>
            <person name="Huber D.P."/>
            <person name="Birol I."/>
            <person name="Jones S.J."/>
            <person name="Bohlmann J."/>
        </authorList>
    </citation>
    <scope>NUCLEOTIDE SEQUENCE</scope>
</reference>
<evidence type="ECO:0000313" key="4">
    <source>
        <dbReference type="Proteomes" id="UP000019118"/>
    </source>
</evidence>
<dbReference type="AlphaFoldDB" id="A0AAR5PUJ8"/>
<feature type="transmembrane region" description="Helical" evidence="1">
    <location>
        <begin position="981"/>
        <end position="1001"/>
    </location>
</feature>
<dbReference type="GO" id="GO:0016020">
    <property type="term" value="C:membrane"/>
    <property type="evidence" value="ECO:0007669"/>
    <property type="project" value="UniProtKB-SubCell"/>
</dbReference>
<protein>
    <recommendedName>
        <fullName evidence="2">Fibronectin type-III domain-containing protein</fullName>
    </recommendedName>
</protein>
<keyword evidence="1" id="KW-1133">Transmembrane helix</keyword>
<name>A0AAR5PUJ8_DENPD</name>
<dbReference type="InterPro" id="IPR036116">
    <property type="entry name" value="FN3_sf"/>
</dbReference>
<dbReference type="Proteomes" id="UP000019118">
    <property type="component" value="Unassembled WGS sequence"/>
</dbReference>
<dbReference type="InterPro" id="IPR013783">
    <property type="entry name" value="Ig-like_fold"/>
</dbReference>